<dbReference type="Pfam" id="PF04326">
    <property type="entry name" value="SLFN_AlbA_2"/>
    <property type="match status" value="1"/>
</dbReference>
<sequence>MDEQSLQELVERLRLVGTDQQQVEVKSAVGKSVLETLSAFSNGAGGIVLIGLAEREGFSPVPGFDAVAQRDALLSRCAEMTPTVRPDVLLMPFEGNVVLVATVPEMLPRDKPCYVTARGRYQGSYLRTGDGDVKLQHYEIDRLVEEHAQPVWDEEPIPAARLEDLNTEALASYCAGQRQDRPRTFVQGDEVALRRLRIMRDAHPTLAALLALGEYPQEFFPRLTITFAVFPGATKGEIGTGTRLLDSATLNGSIPELVEEGVSLVRKNMRQGALLDEVYRRELPDYPLVAVREALVNALMHRDYSPMARGTQVQLNMYVDRLEVVSPGGLYGAVTLRTLGTAGVSSTRNQRLATLLEHVRFPGGGFVAENRGTGFAVIAAELEKALMPPAEVRDDLVSFTIIFRRRRMVQGKQRSTARSGIERALRERTSATTTELMEATGFSRTAVQKALNQLVAEGVIEALEPPRSPRRRYRVGRQ</sequence>
<dbReference type="InterPro" id="IPR036388">
    <property type="entry name" value="WH-like_DNA-bd_sf"/>
</dbReference>
<accession>A0ABX7Y7J6</accession>
<dbReference type="Gene3D" id="1.10.10.10">
    <property type="entry name" value="Winged helix-like DNA-binding domain superfamily/Winged helix DNA-binding domain"/>
    <property type="match status" value="1"/>
</dbReference>
<dbReference type="RefSeq" id="WP_212325513.1">
    <property type="nucleotide sequence ID" value="NZ_AP024463.1"/>
</dbReference>
<proteinExistence type="predicted"/>
<evidence type="ECO:0000259" key="1">
    <source>
        <dbReference type="Pfam" id="PF04326"/>
    </source>
</evidence>
<evidence type="ECO:0000313" key="2">
    <source>
        <dbReference type="EMBL" id="QUC08869.1"/>
    </source>
</evidence>
<dbReference type="SUPFAM" id="SSF46785">
    <property type="entry name" value="Winged helix' DNA-binding domain"/>
    <property type="match status" value="1"/>
</dbReference>
<dbReference type="InterPro" id="IPR007421">
    <property type="entry name" value="Schlafen_AlbA_2_dom"/>
</dbReference>
<gene>
    <name evidence="2" type="ORF">J5A65_03810</name>
</gene>
<dbReference type="PANTHER" id="PTHR30595:SF6">
    <property type="entry name" value="SCHLAFEN ALBA-2 DOMAIN-CONTAINING PROTEIN"/>
    <property type="match status" value="1"/>
</dbReference>
<dbReference type="EMBL" id="CP072384">
    <property type="protein sequence ID" value="QUC08869.1"/>
    <property type="molecule type" value="Genomic_DNA"/>
</dbReference>
<keyword evidence="3" id="KW-1185">Reference proteome</keyword>
<evidence type="ECO:0000313" key="3">
    <source>
        <dbReference type="Proteomes" id="UP000678513"/>
    </source>
</evidence>
<dbReference type="Gene3D" id="3.30.950.30">
    <property type="entry name" value="Schlafen, AAA domain"/>
    <property type="match status" value="1"/>
</dbReference>
<dbReference type="Pfam" id="PF13749">
    <property type="entry name" value="HATPase_c_4"/>
    <property type="match status" value="1"/>
</dbReference>
<organism evidence="2 3">
    <name type="scientific">Arachnia rubra</name>
    <dbReference type="NCBI Taxonomy" id="1547448"/>
    <lineage>
        <taxon>Bacteria</taxon>
        <taxon>Bacillati</taxon>
        <taxon>Actinomycetota</taxon>
        <taxon>Actinomycetes</taxon>
        <taxon>Propionibacteriales</taxon>
        <taxon>Propionibacteriaceae</taxon>
        <taxon>Arachnia</taxon>
    </lineage>
</organism>
<dbReference type="InterPro" id="IPR036390">
    <property type="entry name" value="WH_DNA-bd_sf"/>
</dbReference>
<dbReference type="InterPro" id="IPR038461">
    <property type="entry name" value="Schlafen_AlbA_2_dom_sf"/>
</dbReference>
<feature type="domain" description="Schlafen AlbA-2" evidence="1">
    <location>
        <begin position="20"/>
        <end position="135"/>
    </location>
</feature>
<name>A0ABX7Y7J6_9ACTN</name>
<dbReference type="Proteomes" id="UP000678513">
    <property type="component" value="Chromosome"/>
</dbReference>
<reference evidence="2 3" key="1">
    <citation type="submission" date="2021-03" db="EMBL/GenBank/DDBJ databases">
        <title>Human Oral Microbial Genomes.</title>
        <authorList>
            <person name="Johnston C.D."/>
            <person name="Chen T."/>
            <person name="Dewhirst F.E."/>
        </authorList>
    </citation>
    <scope>NUCLEOTIDE SEQUENCE [LARGE SCALE GENOMIC DNA]</scope>
    <source>
        <strain evidence="2 3">DSMZ 100122</strain>
    </source>
</reference>
<dbReference type="InterPro" id="IPR038475">
    <property type="entry name" value="RecG_C_sf"/>
</dbReference>
<protein>
    <submittedName>
        <fullName evidence="2">DNA binding domain-containing protein</fullName>
    </submittedName>
</protein>
<dbReference type="PANTHER" id="PTHR30595">
    <property type="entry name" value="GLPR-RELATED TRANSCRIPTIONAL REPRESSOR"/>
    <property type="match status" value="1"/>
</dbReference>
<dbReference type="Gene3D" id="3.30.565.60">
    <property type="match status" value="1"/>
</dbReference>